<dbReference type="AlphaFoldDB" id="Q3SSE4"/>
<proteinExistence type="predicted"/>
<feature type="region of interest" description="Disordered" evidence="1">
    <location>
        <begin position="46"/>
        <end position="105"/>
    </location>
</feature>
<accession>Q3SSE4</accession>
<feature type="compositionally biased region" description="Basic and acidic residues" evidence="1">
    <location>
        <begin position="74"/>
        <end position="88"/>
    </location>
</feature>
<evidence type="ECO:0000313" key="2">
    <source>
        <dbReference type="EMBL" id="ABA04797.1"/>
    </source>
</evidence>
<gene>
    <name evidence="2" type="ordered locus">Nwi_1536</name>
</gene>
<evidence type="ECO:0000256" key="1">
    <source>
        <dbReference type="SAM" id="MobiDB-lite"/>
    </source>
</evidence>
<protein>
    <submittedName>
        <fullName evidence="2">Uncharacterized protein</fullName>
    </submittedName>
</protein>
<keyword evidence="3" id="KW-1185">Reference proteome</keyword>
<sequence>MPGRSDPVPERPAVPPTGGPFLRAPSALTNPSDLRSIDGAVGNLSGRYRSTAAPNRAAGHVRLARAGRTTASHGDQRRHGQRDQDGTHHAPALGSTIVNPAIERG</sequence>
<reference evidence="2 3" key="1">
    <citation type="journal article" date="2006" name="Appl. Environ. Microbiol.">
        <title>Genome sequence of the chemolithoautotrophic nitrite-oxidizing bacterium Nitrobacter winogradskyi Nb-255.</title>
        <authorList>
            <person name="Starkenburg S.R."/>
            <person name="Chain P.S."/>
            <person name="Sayavedra-Soto L.A."/>
            <person name="Hauser L."/>
            <person name="Land M.L."/>
            <person name="Larimer F.W."/>
            <person name="Malfatti S.A."/>
            <person name="Klotz M.G."/>
            <person name="Bottomley P.J."/>
            <person name="Arp D.J."/>
            <person name="Hickey W.J."/>
        </authorList>
    </citation>
    <scope>NUCLEOTIDE SEQUENCE [LARGE SCALE GENOMIC DNA]</scope>
    <source>
        <strain evidence="3">ATCC 25391 / DSM 10237 / CIP 104748 / NCIMB 11846 / Nb-255</strain>
    </source>
</reference>
<feature type="region of interest" description="Disordered" evidence="1">
    <location>
        <begin position="1"/>
        <end position="34"/>
    </location>
</feature>
<dbReference type="KEGG" id="nwi:Nwi_1536"/>
<name>Q3SSE4_NITWN</name>
<dbReference type="Proteomes" id="UP000002531">
    <property type="component" value="Chromosome"/>
</dbReference>
<dbReference type="HOGENOM" id="CLU_2233677_0_0_5"/>
<organism evidence="2 3">
    <name type="scientific">Nitrobacter winogradskyi (strain ATCC 25391 / DSM 10237 / CIP 104748 / NCIMB 11846 / Nb-255)</name>
    <dbReference type="NCBI Taxonomy" id="323098"/>
    <lineage>
        <taxon>Bacteria</taxon>
        <taxon>Pseudomonadati</taxon>
        <taxon>Pseudomonadota</taxon>
        <taxon>Alphaproteobacteria</taxon>
        <taxon>Hyphomicrobiales</taxon>
        <taxon>Nitrobacteraceae</taxon>
        <taxon>Nitrobacter</taxon>
    </lineage>
</organism>
<evidence type="ECO:0000313" key="3">
    <source>
        <dbReference type="Proteomes" id="UP000002531"/>
    </source>
</evidence>
<dbReference type="EMBL" id="CP000115">
    <property type="protein sequence ID" value="ABA04797.1"/>
    <property type="molecule type" value="Genomic_DNA"/>
</dbReference>